<dbReference type="SUPFAM" id="SSF57362">
    <property type="entry name" value="BPTI-like"/>
    <property type="match status" value="4"/>
</dbReference>
<dbReference type="EMBL" id="GEDV01007752">
    <property type="protein sequence ID" value="JAP80805.1"/>
    <property type="molecule type" value="Transcribed_RNA"/>
</dbReference>
<dbReference type="InterPro" id="IPR020901">
    <property type="entry name" value="Prtase_inh_Kunz-CS"/>
</dbReference>
<dbReference type="InterPro" id="IPR036880">
    <property type="entry name" value="Kunitz_BPTI_sf"/>
</dbReference>
<dbReference type="Pfam" id="PF00014">
    <property type="entry name" value="Kunitz_BPTI"/>
    <property type="match status" value="4"/>
</dbReference>
<evidence type="ECO:0000256" key="2">
    <source>
        <dbReference type="ARBA" id="ARBA00022525"/>
    </source>
</evidence>
<evidence type="ECO:0000256" key="5">
    <source>
        <dbReference type="ARBA" id="ARBA00022900"/>
    </source>
</evidence>
<evidence type="ECO:0000256" key="1">
    <source>
        <dbReference type="ARBA" id="ARBA00004613"/>
    </source>
</evidence>
<proteinExistence type="predicted"/>
<dbReference type="PANTHER" id="PTHR10083">
    <property type="entry name" value="KUNITZ-TYPE PROTEASE INHIBITOR-RELATED"/>
    <property type="match status" value="1"/>
</dbReference>
<feature type="domain" description="BPTI/Kunitz inhibitor" evidence="7">
    <location>
        <begin position="40"/>
        <end position="90"/>
    </location>
</feature>
<dbReference type="InterPro" id="IPR002223">
    <property type="entry name" value="Kunitz_BPTI"/>
</dbReference>
<accession>A0A131YQH9</accession>
<dbReference type="FunFam" id="4.10.410.10:FF:000011">
    <property type="entry name" value="Tissue factor pathway inhibitor"/>
    <property type="match status" value="1"/>
</dbReference>
<evidence type="ECO:0000259" key="7">
    <source>
        <dbReference type="PROSITE" id="PS50279"/>
    </source>
</evidence>
<evidence type="ECO:0000256" key="6">
    <source>
        <dbReference type="ARBA" id="ARBA00023157"/>
    </source>
</evidence>
<dbReference type="SMART" id="SM00131">
    <property type="entry name" value="KU"/>
    <property type="match status" value="3"/>
</dbReference>
<dbReference type="PANTHER" id="PTHR10083:SF374">
    <property type="entry name" value="BPTI_KUNITZ INHIBITOR DOMAIN-CONTAINING PROTEIN"/>
    <property type="match status" value="1"/>
</dbReference>
<dbReference type="CDD" id="cd22638">
    <property type="entry name" value="Kunitz_amblin-like"/>
    <property type="match status" value="1"/>
</dbReference>
<keyword evidence="6" id="KW-1015">Disulfide bond</keyword>
<dbReference type="Gene3D" id="4.10.410.10">
    <property type="entry name" value="Pancreatic trypsin inhibitor Kunitz domain"/>
    <property type="match status" value="4"/>
</dbReference>
<dbReference type="PROSITE" id="PS00280">
    <property type="entry name" value="BPTI_KUNITZ_1"/>
    <property type="match status" value="2"/>
</dbReference>
<evidence type="ECO:0000256" key="4">
    <source>
        <dbReference type="ARBA" id="ARBA00022737"/>
    </source>
</evidence>
<dbReference type="PRINTS" id="PR00759">
    <property type="entry name" value="BASICPTASE"/>
</dbReference>
<protein>
    <submittedName>
        <fullName evidence="8">Pancreatic trypsin inhibitor</fullName>
    </submittedName>
</protein>
<dbReference type="PROSITE" id="PS50279">
    <property type="entry name" value="BPTI_KUNITZ_2"/>
    <property type="match status" value="4"/>
</dbReference>
<dbReference type="InterPro" id="IPR050098">
    <property type="entry name" value="TFPI/VKTCI-like"/>
</dbReference>
<dbReference type="FunFam" id="4.10.410.10:FF:000020">
    <property type="entry name" value="Collagen, type VI, alpha 3"/>
    <property type="match status" value="2"/>
</dbReference>
<keyword evidence="4" id="KW-0677">Repeat</keyword>
<dbReference type="GO" id="GO:0005615">
    <property type="term" value="C:extracellular space"/>
    <property type="evidence" value="ECO:0007669"/>
    <property type="project" value="TreeGrafter"/>
</dbReference>
<reference evidence="8" key="1">
    <citation type="journal article" date="2016" name="Ticks Tick Borne Dis.">
        <title>De novo assembly and annotation of the salivary gland transcriptome of Rhipicephalus appendiculatus male and female ticks during blood feeding.</title>
        <authorList>
            <person name="de Castro M.H."/>
            <person name="de Klerk D."/>
            <person name="Pienaar R."/>
            <person name="Latif A.A."/>
            <person name="Rees D.J."/>
            <person name="Mans B.J."/>
        </authorList>
    </citation>
    <scope>NUCLEOTIDE SEQUENCE</scope>
    <source>
        <tissue evidence="8">Salivary glands</tissue>
    </source>
</reference>
<name>A0A131YQH9_RHIAP</name>
<keyword evidence="5" id="KW-0722">Serine protease inhibitor</keyword>
<feature type="domain" description="BPTI/Kunitz inhibitor" evidence="7">
    <location>
        <begin position="100"/>
        <end position="150"/>
    </location>
</feature>
<organism evidence="8">
    <name type="scientific">Rhipicephalus appendiculatus</name>
    <name type="common">Brown ear tick</name>
    <dbReference type="NCBI Taxonomy" id="34631"/>
    <lineage>
        <taxon>Eukaryota</taxon>
        <taxon>Metazoa</taxon>
        <taxon>Ecdysozoa</taxon>
        <taxon>Arthropoda</taxon>
        <taxon>Chelicerata</taxon>
        <taxon>Arachnida</taxon>
        <taxon>Acari</taxon>
        <taxon>Parasitiformes</taxon>
        <taxon>Ixodida</taxon>
        <taxon>Ixodoidea</taxon>
        <taxon>Ixodidae</taxon>
        <taxon>Rhipicephalinae</taxon>
        <taxon>Rhipicephalus</taxon>
        <taxon>Rhipicephalus</taxon>
    </lineage>
</organism>
<evidence type="ECO:0000313" key="8">
    <source>
        <dbReference type="EMBL" id="JAP80805.1"/>
    </source>
</evidence>
<sequence length="289" mass="32666">MYEDSCTIHTLSHITMFHNVPGLVFFAVFVNAHIKRPNICDLPRDPGPCKARILSWFFDGQTSSCKKFYYGGCGGNRNRFDAKDMCKVTCRPHKGRPSYCDKRPETGPCKARIPAMYFDGLTSTCKSFTYGGCGGNKNRFPTEEACLKTCRPPISPCKLPRDPGPCQYRVPSWYFESTTKLCKHFVYGGCGGNENRFPSEKLCKTKCRPAKQEELICSRELHTRSCMKGMQWYFNASLGLCQKLPLRKCATSANKFDTCVHCIERCTGLTAQKICHEIIKRLPGRGNPE</sequence>
<keyword evidence="3" id="KW-0646">Protease inhibitor</keyword>
<keyword evidence="2" id="KW-0964">Secreted</keyword>
<dbReference type="GO" id="GO:0004867">
    <property type="term" value="F:serine-type endopeptidase inhibitor activity"/>
    <property type="evidence" value="ECO:0007669"/>
    <property type="project" value="UniProtKB-KW"/>
</dbReference>
<feature type="domain" description="BPTI/Kunitz inhibitor" evidence="7">
    <location>
        <begin position="217"/>
        <end position="266"/>
    </location>
</feature>
<dbReference type="CDD" id="cd00109">
    <property type="entry name" value="Kunitz-type"/>
    <property type="match status" value="2"/>
</dbReference>
<feature type="domain" description="BPTI/Kunitz inhibitor" evidence="7">
    <location>
        <begin position="157"/>
        <end position="207"/>
    </location>
</feature>
<evidence type="ECO:0000256" key="3">
    <source>
        <dbReference type="ARBA" id="ARBA00022690"/>
    </source>
</evidence>
<dbReference type="AlphaFoldDB" id="A0A131YQH9"/>
<comment type="subcellular location">
    <subcellularLocation>
        <location evidence="1">Secreted</location>
    </subcellularLocation>
</comment>